<name>A0ABN3HWW9_9ACTN</name>
<evidence type="ECO:0000313" key="2">
    <source>
        <dbReference type="EMBL" id="GAA1899840.1"/>
    </source>
</evidence>
<feature type="compositionally biased region" description="Acidic residues" evidence="1">
    <location>
        <begin position="92"/>
        <end position="101"/>
    </location>
</feature>
<feature type="compositionally biased region" description="Acidic residues" evidence="1">
    <location>
        <begin position="250"/>
        <end position="266"/>
    </location>
</feature>
<evidence type="ECO:0000313" key="3">
    <source>
        <dbReference type="Proteomes" id="UP001501303"/>
    </source>
</evidence>
<organism evidence="2 3">
    <name type="scientific">Streptomyces sodiiphilus</name>
    <dbReference type="NCBI Taxonomy" id="226217"/>
    <lineage>
        <taxon>Bacteria</taxon>
        <taxon>Bacillati</taxon>
        <taxon>Actinomycetota</taxon>
        <taxon>Actinomycetes</taxon>
        <taxon>Kitasatosporales</taxon>
        <taxon>Streptomycetaceae</taxon>
        <taxon>Streptomyces</taxon>
    </lineage>
</organism>
<reference evidence="2 3" key="1">
    <citation type="journal article" date="2019" name="Int. J. Syst. Evol. Microbiol.">
        <title>The Global Catalogue of Microorganisms (GCM) 10K type strain sequencing project: providing services to taxonomists for standard genome sequencing and annotation.</title>
        <authorList>
            <consortium name="The Broad Institute Genomics Platform"/>
            <consortium name="The Broad Institute Genome Sequencing Center for Infectious Disease"/>
            <person name="Wu L."/>
            <person name="Ma J."/>
        </authorList>
    </citation>
    <scope>NUCLEOTIDE SEQUENCE [LARGE SCALE GENOMIC DNA]</scope>
    <source>
        <strain evidence="2 3">JCM 13581</strain>
    </source>
</reference>
<evidence type="ECO:0000256" key="1">
    <source>
        <dbReference type="SAM" id="MobiDB-lite"/>
    </source>
</evidence>
<dbReference type="EMBL" id="BAAAMJ010000008">
    <property type="protein sequence ID" value="GAA1899840.1"/>
    <property type="molecule type" value="Genomic_DNA"/>
</dbReference>
<keyword evidence="3" id="KW-1185">Reference proteome</keyword>
<dbReference type="RefSeq" id="WP_344258764.1">
    <property type="nucleotide sequence ID" value="NZ_BAAAMJ010000008.1"/>
</dbReference>
<dbReference type="Proteomes" id="UP001501303">
    <property type="component" value="Unassembled WGS sequence"/>
</dbReference>
<gene>
    <name evidence="2" type="ORF">GCM10009716_07070</name>
</gene>
<proteinExistence type="predicted"/>
<comment type="caution">
    <text evidence="2">The sequence shown here is derived from an EMBL/GenBank/DDBJ whole genome shotgun (WGS) entry which is preliminary data.</text>
</comment>
<sequence>MPSDGPAGREGARHAAERKSLLKRLNRPVGRAASLAVMPSAMLLGMGVGSPLAKAEQQPENPFRDGPCVEMPDVTEEERDAAAEQESAQDAAVEEAAEEAAAESGREDGAADGGGTPERTAPSPSPEAGTGGDTQGETTEPREPAGDGTEQEPEAAAEPERNPLDPLGLGPRLEQFGQDVTDFFTGGRKKSEPGEETPAAEVPAEEPAATPGPAPSAGQQEAGTPETVPAGGSPTGEPAPAPSSPAGEEAAGEDTQPETDEAEEADPFAPDADGKVPFPCPETMEVPGEDEATPVVLPDEAWFLDAKYLTLRGLKYHGVVNVSTANGSVKQVLKFTADRLDIGNLHQIVNGEDGLRYHVQAADGSNSTFRNGKVTMYTEKLEGKLFGLIPIVFDPEHQPPLDIPIAHFTDVFVTQAGQFGGELTIPGMRQYMTHG</sequence>
<feature type="region of interest" description="Disordered" evidence="1">
    <location>
        <begin position="51"/>
        <end position="279"/>
    </location>
</feature>
<evidence type="ECO:0008006" key="4">
    <source>
        <dbReference type="Google" id="ProtNLM"/>
    </source>
</evidence>
<protein>
    <recommendedName>
        <fullName evidence="4">Hydrogenase expression protein HypF</fullName>
    </recommendedName>
</protein>
<accession>A0ABN3HWW9</accession>
<feature type="compositionally biased region" description="Low complexity" evidence="1">
    <location>
        <begin position="196"/>
        <end position="211"/>
    </location>
</feature>